<dbReference type="CDD" id="cd18809">
    <property type="entry name" value="SF1_C_RecD"/>
    <property type="match status" value="1"/>
</dbReference>
<dbReference type="EMBL" id="JAYJJT010000038">
    <property type="protein sequence ID" value="MEB3052204.1"/>
    <property type="molecule type" value="Genomic_DNA"/>
</dbReference>
<dbReference type="RefSeq" id="WP_224865545.1">
    <property type="nucleotide sequence ID" value="NZ_JAYJJT010000038.1"/>
</dbReference>
<proteinExistence type="predicted"/>
<keyword evidence="3" id="KW-1185">Reference proteome</keyword>
<dbReference type="InterPro" id="IPR036420">
    <property type="entry name" value="BRCT_dom_sf"/>
</dbReference>
<sequence length="788" mass="85145">MVASNTVVLTDEFREALGLLAAGRNLFLTGKAGTGKSTLIRHFMADTERNVVVVAPTGIAALNVDGHTIHRLFGFRPTTTLSDVTGGDYRPGRFTKTLGRLQTLIIDEASMVRADVFDMISAALRRFGPEPGTAFGGVQVVLVGDLYQLPPVVTDGEQQYFSTTYDTPYFFSANAFNREDFPSVSLTTVFRQLGDDRMTAILNEIREGVLLGHARQHLDSRVDADFVPPDDEFWLTLAPTNRLVTARNRQQLERLPGEEMVHRATESGDLSLFDKPLEDELRFKVGAQVMMLNNDQAERWVNGSIGRVVGVGYNRHGAVVDVEFPDGDAAEVAPFTWEATRPVVDGGSLRREVVGTFTQLPFKLAWAITIHKSQGQTLDRLVVDLSGGMFSTGQLYVALSRCTSLAGLVLKRPVLPKDLKVDRRIARFLRASAATGGSRRFCAIGLLTVGDEGRMSRPRPVELAVAFDDGTAVSTLINPQRDLADARQAYRIGVADVLLAPTLREAWSVIAPMLAGCTPVGVKVDETLGLLDFELKRLGQVIPMPLGIEMRGTTVTGDTALQRARSALDALGAVDLTAGSTPFDEPDETDALSGILVSRDHEVETPTAAHLPALSALLRISRGLGSILLGIAPADSVARSGETDWEHAARQSAADQLMLAASRTRIPDQVQARLRDALQALGVGELDIALAQAPQTDQNIDTILVPGARICFTGTAVDDQGRVVERDEMERLAARAGLAPVRSVTKTRCEVLVIAEAGTQSGKARKAQAYGKPVFTADEFFGWVGGSR</sequence>
<dbReference type="Pfam" id="PF05970">
    <property type="entry name" value="PIF1"/>
    <property type="match status" value="1"/>
</dbReference>
<evidence type="ECO:0000259" key="1">
    <source>
        <dbReference type="SMART" id="SM00382"/>
    </source>
</evidence>
<evidence type="ECO:0000313" key="2">
    <source>
        <dbReference type="EMBL" id="MEB3052204.1"/>
    </source>
</evidence>
<gene>
    <name evidence="2" type="ORF">KV112_21105</name>
</gene>
<protein>
    <submittedName>
        <fullName evidence="2">AAA family ATPase</fullName>
    </submittedName>
</protein>
<dbReference type="InterPro" id="IPR027417">
    <property type="entry name" value="P-loop_NTPase"/>
</dbReference>
<organism evidence="2 3">
    <name type="scientific">[Mycobacterium] zoologicum</name>
    <dbReference type="NCBI Taxonomy" id="2872311"/>
    <lineage>
        <taxon>Bacteria</taxon>
        <taxon>Bacillati</taxon>
        <taxon>Actinomycetota</taxon>
        <taxon>Actinomycetes</taxon>
        <taxon>Mycobacteriales</taxon>
        <taxon>Mycobacteriaceae</taxon>
        <taxon>Mycolicibacter</taxon>
    </lineage>
</organism>
<comment type="caution">
    <text evidence="2">The sequence shown here is derived from an EMBL/GenBank/DDBJ whole genome shotgun (WGS) entry which is preliminary data.</text>
</comment>
<dbReference type="Gene3D" id="3.40.50.300">
    <property type="entry name" value="P-loop containing nucleotide triphosphate hydrolases"/>
    <property type="match status" value="2"/>
</dbReference>
<accession>A0ABU5YQ51</accession>
<dbReference type="SMART" id="SM00382">
    <property type="entry name" value="AAA"/>
    <property type="match status" value="1"/>
</dbReference>
<dbReference type="Proteomes" id="UP001299046">
    <property type="component" value="Unassembled WGS sequence"/>
</dbReference>
<dbReference type="InterPro" id="IPR003593">
    <property type="entry name" value="AAA+_ATPase"/>
</dbReference>
<dbReference type="InterPro" id="IPR010285">
    <property type="entry name" value="DNA_helicase_pif1-like_DEAD"/>
</dbReference>
<dbReference type="SUPFAM" id="SSF52540">
    <property type="entry name" value="P-loop containing nucleoside triphosphate hydrolases"/>
    <property type="match status" value="2"/>
</dbReference>
<dbReference type="Gene3D" id="2.30.30.940">
    <property type="match status" value="1"/>
</dbReference>
<reference evidence="2 3" key="1">
    <citation type="submission" date="2023-12" db="EMBL/GenBank/DDBJ databases">
        <title>Description of new species of Mycobacterium terrae complex isolated from sewage at the Sao Paulo Zoological Park Foundation in Brazil.</title>
        <authorList>
            <person name="Romagnoli C.L."/>
            <person name="Conceicao E.C."/>
            <person name="Machado E."/>
            <person name="Barreto L.B.P.F."/>
            <person name="Sharma A."/>
            <person name="Silva N.M."/>
            <person name="Marques L.E."/>
            <person name="Juliana M.A."/>
            <person name="Lourenco M.C.S."/>
            <person name="Digiampietri L.A."/>
            <person name="Suffys P.N."/>
            <person name="Viana-Niero C."/>
        </authorList>
    </citation>
    <scope>NUCLEOTIDE SEQUENCE [LARGE SCALE GENOMIC DNA]</scope>
    <source>
        <strain evidence="2 3">MYC123</strain>
    </source>
</reference>
<feature type="domain" description="AAA+ ATPase" evidence="1">
    <location>
        <begin position="22"/>
        <end position="212"/>
    </location>
</feature>
<dbReference type="Gene3D" id="3.40.50.10190">
    <property type="entry name" value="BRCT domain"/>
    <property type="match status" value="1"/>
</dbReference>
<dbReference type="InterPro" id="IPR051055">
    <property type="entry name" value="PIF1_helicase"/>
</dbReference>
<name>A0ABU5YQ51_9MYCO</name>
<evidence type="ECO:0000313" key="3">
    <source>
        <dbReference type="Proteomes" id="UP001299046"/>
    </source>
</evidence>
<dbReference type="PANTHER" id="PTHR47642">
    <property type="entry name" value="ATP-DEPENDENT DNA HELICASE"/>
    <property type="match status" value="1"/>
</dbReference>